<dbReference type="PANTHER" id="PTHR43364">
    <property type="entry name" value="NADH-SPECIFIC METHYLGLYOXAL REDUCTASE-RELATED"/>
    <property type="match status" value="1"/>
</dbReference>
<dbReference type="SUPFAM" id="SSF56634">
    <property type="entry name" value="Heme-dependent catalase-like"/>
    <property type="match status" value="1"/>
</dbReference>
<accession>A0A4U0TWV8</accession>
<dbReference type="CDD" id="cd19075">
    <property type="entry name" value="AKR_AKR7A1-5"/>
    <property type="match status" value="1"/>
</dbReference>
<dbReference type="Proteomes" id="UP000308549">
    <property type="component" value="Unassembled WGS sequence"/>
</dbReference>
<dbReference type="InterPro" id="IPR036812">
    <property type="entry name" value="NAD(P)_OxRdtase_dom_sf"/>
</dbReference>
<evidence type="ECO:0000313" key="3">
    <source>
        <dbReference type="EMBL" id="TKA26476.1"/>
    </source>
</evidence>
<sequence length="724" mass="82362">MAVSWNDPKVEPKVEDEDGKIKQLHALINRVQEHNFAHHRHGFRGTHVKTQAIVKGSMTVESHLPPHLAQGIFSNNGKTYPLAIRYANEPSFLQDDRTPGPRGCGMKVFGVDGPGTFLDRAGEETQTQDFTLNNAPLLELKDLPTTLDIFTLRERHFDEPEKLKAALERREDKDLQFAPTTLPNQHFMSYTMYSQSAYRYGDYVAKYAMFPTAKLQQDLAEGAKVTEQSDPEQHSIWLREYFQQHDAEFDFRIQLCQNLDEQSVEDCSRPWDEEKYPFETVAKVTLPKGQDAFDPSRRAFWDDHMKLNVWYGLDAHRPLGSVNRLRKSLYQASVAKRAEINAVDVEMVGSIDQIPRLPANLATLSSRTFATNTTTKMPLMTGTGKPRVILGTMTMGPDPENGARITSLDEYNRILDKFQASGYNEIDTARVYVGGKQEAFTRDAKWKERGLTCATKWYPFEPKAHTGEKIEEVLNTSLKELGTDCVDIFYLHAADRTLPFQEPLKKCNELHKQGKFVQLGLSNFTAYEVAEVVMLCKMNGWVRPTIWQGMYNAITRSIEPELIHACRRYGLDIVVYNPIAGGIFSGKYKTNEVPEDGRYSDKVGRMGAMYRSRYFKDATFDALRVVEPVVQKHNLTLLETAFRWLTHHSQLNIKDGGNDGILIGVSSEQQLESNLKDLEKGPLPEEVLKALDEAWIVAKPTTANYWHGEIDYKYDTREALGLNA</sequence>
<keyword evidence="1" id="KW-0560">Oxidoreductase</keyword>
<organism evidence="3 4">
    <name type="scientific">Salinomyces thailandicus</name>
    <dbReference type="NCBI Taxonomy" id="706561"/>
    <lineage>
        <taxon>Eukaryota</taxon>
        <taxon>Fungi</taxon>
        <taxon>Dikarya</taxon>
        <taxon>Ascomycota</taxon>
        <taxon>Pezizomycotina</taxon>
        <taxon>Dothideomycetes</taxon>
        <taxon>Dothideomycetidae</taxon>
        <taxon>Mycosphaerellales</taxon>
        <taxon>Teratosphaeriaceae</taxon>
        <taxon>Salinomyces</taxon>
    </lineage>
</organism>
<dbReference type="SUPFAM" id="SSF51430">
    <property type="entry name" value="NAD(P)-linked oxidoreductase"/>
    <property type="match status" value="1"/>
</dbReference>
<gene>
    <name evidence="3" type="ORF">B0A50_05313</name>
</gene>
<evidence type="ECO:0000313" key="4">
    <source>
        <dbReference type="Proteomes" id="UP000308549"/>
    </source>
</evidence>
<name>A0A4U0TWV8_9PEZI</name>
<comment type="caution">
    <text evidence="3">The sequence shown here is derived from an EMBL/GenBank/DDBJ whole genome shotgun (WGS) entry which is preliminary data.</text>
</comment>
<reference evidence="3 4" key="1">
    <citation type="submission" date="2017-03" db="EMBL/GenBank/DDBJ databases">
        <title>Genomes of endolithic fungi from Antarctica.</title>
        <authorList>
            <person name="Coleine C."/>
            <person name="Masonjones S."/>
            <person name="Stajich J.E."/>
        </authorList>
    </citation>
    <scope>NUCLEOTIDE SEQUENCE [LARGE SCALE GENOMIC DNA]</scope>
    <source>
        <strain evidence="3 4">CCFEE 6315</strain>
    </source>
</reference>
<feature type="domain" description="NADP-dependent oxidoreductase" evidence="2">
    <location>
        <begin position="388"/>
        <end position="695"/>
    </location>
</feature>
<keyword evidence="4" id="KW-1185">Reference proteome</keyword>
<protein>
    <recommendedName>
        <fullName evidence="2">NADP-dependent oxidoreductase domain-containing protein</fullName>
    </recommendedName>
</protein>
<dbReference type="Pfam" id="PF00248">
    <property type="entry name" value="Aldo_ket_red"/>
    <property type="match status" value="1"/>
</dbReference>
<dbReference type="InterPro" id="IPR050523">
    <property type="entry name" value="AKR_Detox_Biosynth"/>
</dbReference>
<dbReference type="PANTHER" id="PTHR43364:SF4">
    <property type="entry name" value="NAD(P)-LINKED OXIDOREDUCTASE SUPERFAMILY PROTEIN"/>
    <property type="match status" value="1"/>
</dbReference>
<dbReference type="Gene3D" id="3.20.20.100">
    <property type="entry name" value="NADP-dependent oxidoreductase domain"/>
    <property type="match status" value="1"/>
</dbReference>
<evidence type="ECO:0000259" key="2">
    <source>
        <dbReference type="Pfam" id="PF00248"/>
    </source>
</evidence>
<dbReference type="Gene3D" id="2.40.180.10">
    <property type="entry name" value="Catalase core domain"/>
    <property type="match status" value="1"/>
</dbReference>
<dbReference type="EMBL" id="NAJL01000028">
    <property type="protein sequence ID" value="TKA26476.1"/>
    <property type="molecule type" value="Genomic_DNA"/>
</dbReference>
<dbReference type="AlphaFoldDB" id="A0A4U0TWV8"/>
<evidence type="ECO:0000256" key="1">
    <source>
        <dbReference type="ARBA" id="ARBA00023002"/>
    </source>
</evidence>
<dbReference type="GO" id="GO:0016491">
    <property type="term" value="F:oxidoreductase activity"/>
    <property type="evidence" value="ECO:0007669"/>
    <property type="project" value="UniProtKB-KW"/>
</dbReference>
<dbReference type="InterPro" id="IPR023210">
    <property type="entry name" value="NADP_OxRdtase_dom"/>
</dbReference>
<proteinExistence type="predicted"/>
<dbReference type="InterPro" id="IPR020835">
    <property type="entry name" value="Catalase_sf"/>
</dbReference>
<dbReference type="GO" id="GO:0020037">
    <property type="term" value="F:heme binding"/>
    <property type="evidence" value="ECO:0007669"/>
    <property type="project" value="InterPro"/>
</dbReference>
<dbReference type="CDD" id="cd08152">
    <property type="entry name" value="y4iL_like"/>
    <property type="match status" value="1"/>
</dbReference>
<dbReference type="OrthoDB" id="2310150at2759"/>